<dbReference type="EMBL" id="JACJTA010000007">
    <property type="protein sequence ID" value="MBD2603893.1"/>
    <property type="molecule type" value="Genomic_DNA"/>
</dbReference>
<comment type="caution">
    <text evidence="1">The sequence shown here is derived from an EMBL/GenBank/DDBJ whole genome shotgun (WGS) entry which is preliminary data.</text>
</comment>
<organism evidence="1 2">
    <name type="scientific">Scytonema hofmannii FACHB-248</name>
    <dbReference type="NCBI Taxonomy" id="1842502"/>
    <lineage>
        <taxon>Bacteria</taxon>
        <taxon>Bacillati</taxon>
        <taxon>Cyanobacteriota</taxon>
        <taxon>Cyanophyceae</taxon>
        <taxon>Nostocales</taxon>
        <taxon>Scytonemataceae</taxon>
        <taxon>Scytonema</taxon>
    </lineage>
</organism>
<evidence type="ECO:0000313" key="2">
    <source>
        <dbReference type="Proteomes" id="UP000660380"/>
    </source>
</evidence>
<dbReference type="Proteomes" id="UP000660380">
    <property type="component" value="Unassembled WGS sequence"/>
</dbReference>
<evidence type="ECO:0000313" key="1">
    <source>
        <dbReference type="EMBL" id="MBD2603893.1"/>
    </source>
</evidence>
<proteinExistence type="predicted"/>
<sequence length="79" mass="8922">MILHRLSTILVNLQNWDALCYFGDRICYFGDRNYLVHQLRYQVAPTPVAPIASKAIKSTNDNTPVSIAFSREPTQAIAI</sequence>
<reference evidence="1 2" key="1">
    <citation type="journal article" date="2020" name="ISME J.">
        <title>Comparative genomics reveals insights into cyanobacterial evolution and habitat adaptation.</title>
        <authorList>
            <person name="Chen M.Y."/>
            <person name="Teng W.K."/>
            <person name="Zhao L."/>
            <person name="Hu C.X."/>
            <person name="Zhou Y.K."/>
            <person name="Han B.P."/>
            <person name="Song L.R."/>
            <person name="Shu W.S."/>
        </authorList>
    </citation>
    <scope>NUCLEOTIDE SEQUENCE [LARGE SCALE GENOMIC DNA]</scope>
    <source>
        <strain evidence="1 2">FACHB-248</strain>
    </source>
</reference>
<keyword evidence="2" id="KW-1185">Reference proteome</keyword>
<dbReference type="RefSeq" id="WP_186227528.1">
    <property type="nucleotide sequence ID" value="NZ_JACJTA010000007.1"/>
</dbReference>
<accession>A0ABR8GL55</accession>
<protein>
    <submittedName>
        <fullName evidence="1">Uncharacterized protein</fullName>
    </submittedName>
</protein>
<gene>
    <name evidence="1" type="ORF">H6G81_04930</name>
</gene>
<name>A0ABR8GL55_9CYAN</name>